<reference evidence="1" key="1">
    <citation type="submission" date="2020-07" db="EMBL/GenBank/DDBJ databases">
        <title>Multicomponent nature underlies the extraordinary mechanical properties of spider dragline silk.</title>
        <authorList>
            <person name="Kono N."/>
            <person name="Nakamura H."/>
            <person name="Mori M."/>
            <person name="Yoshida Y."/>
            <person name="Ohtoshi R."/>
            <person name="Malay A.D."/>
            <person name="Moran D.A.P."/>
            <person name="Tomita M."/>
            <person name="Numata K."/>
            <person name="Arakawa K."/>
        </authorList>
    </citation>
    <scope>NUCLEOTIDE SEQUENCE</scope>
</reference>
<protein>
    <submittedName>
        <fullName evidence="1">Uncharacterized protein</fullName>
    </submittedName>
</protein>
<name>A0A8X6F0I4_TRICU</name>
<comment type="caution">
    <text evidence="1">The sequence shown here is derived from an EMBL/GenBank/DDBJ whole genome shotgun (WGS) entry which is preliminary data.</text>
</comment>
<sequence>MVTNQAPFHHLQKTWERRFTGPLGDSLIVTSIVSGHFTDTKEIQIAVTVQDGLNATLLIIQDNIKILDRKRLLNSKLSISIVANRLFFMGQ</sequence>
<dbReference type="Proteomes" id="UP000887116">
    <property type="component" value="Unassembled WGS sequence"/>
</dbReference>
<dbReference type="EMBL" id="BMAO01000322">
    <property type="protein sequence ID" value="GFQ66014.1"/>
    <property type="molecule type" value="Genomic_DNA"/>
</dbReference>
<accession>A0A8X6F0I4</accession>
<gene>
    <name evidence="1" type="ORF">TNCT_624001</name>
</gene>
<dbReference type="OrthoDB" id="6437191at2759"/>
<organism evidence="1 2">
    <name type="scientific">Trichonephila clavata</name>
    <name type="common">Joro spider</name>
    <name type="synonym">Nephila clavata</name>
    <dbReference type="NCBI Taxonomy" id="2740835"/>
    <lineage>
        <taxon>Eukaryota</taxon>
        <taxon>Metazoa</taxon>
        <taxon>Ecdysozoa</taxon>
        <taxon>Arthropoda</taxon>
        <taxon>Chelicerata</taxon>
        <taxon>Arachnida</taxon>
        <taxon>Araneae</taxon>
        <taxon>Araneomorphae</taxon>
        <taxon>Entelegynae</taxon>
        <taxon>Araneoidea</taxon>
        <taxon>Nephilidae</taxon>
        <taxon>Trichonephila</taxon>
    </lineage>
</organism>
<keyword evidence="2" id="KW-1185">Reference proteome</keyword>
<evidence type="ECO:0000313" key="1">
    <source>
        <dbReference type="EMBL" id="GFQ66014.1"/>
    </source>
</evidence>
<proteinExistence type="predicted"/>
<dbReference type="AlphaFoldDB" id="A0A8X6F0I4"/>
<evidence type="ECO:0000313" key="2">
    <source>
        <dbReference type="Proteomes" id="UP000887116"/>
    </source>
</evidence>